<evidence type="ECO:0000256" key="6">
    <source>
        <dbReference type="ARBA" id="ARBA00022777"/>
    </source>
</evidence>
<dbReference type="PANTHER" id="PTHR11441">
    <property type="entry name" value="THYMIDINE KINASE"/>
    <property type="match status" value="1"/>
</dbReference>
<keyword evidence="8" id="KW-0479">Metal-binding</keyword>
<dbReference type="EC" id="2.7.1.21" evidence="2 8"/>
<dbReference type="EMBL" id="JAGQKX010000125">
    <property type="protein sequence ID" value="MCA9390541.1"/>
    <property type="molecule type" value="Genomic_DNA"/>
</dbReference>
<sequence>MFGGKTTELIRRLRRAQRARKTVYMFKPEIDVRFDEVQVVSHDKASFIAVPVKDAASILAWLTENHPVNIPRRGCIVGIDEAQFFNGNLVQVCLELVEQGMTVICTGLDMDFRGEPFHPMPELMARAEVTTKIHAICVVCGEEASRTQRLVNGEPAAFDDSIVLVGAEEFYEARCRKCHKINPPRNQ</sequence>
<keyword evidence="3 8" id="KW-0237">DNA synthesis</keyword>
<evidence type="ECO:0000256" key="11">
    <source>
        <dbReference type="RuleBase" id="RU000544"/>
    </source>
</evidence>
<evidence type="ECO:0000256" key="7">
    <source>
        <dbReference type="ARBA" id="ARBA00022840"/>
    </source>
</evidence>
<dbReference type="SUPFAM" id="SSF57716">
    <property type="entry name" value="Glucocorticoid receptor-like (DNA-binding domain)"/>
    <property type="match status" value="1"/>
</dbReference>
<proteinExistence type="inferred from homology"/>
<evidence type="ECO:0000256" key="2">
    <source>
        <dbReference type="ARBA" id="ARBA00012118"/>
    </source>
</evidence>
<evidence type="ECO:0000256" key="12">
    <source>
        <dbReference type="RuleBase" id="RU004165"/>
    </source>
</evidence>
<reference evidence="13" key="1">
    <citation type="submission" date="2020-04" db="EMBL/GenBank/DDBJ databases">
        <authorList>
            <person name="Zhang T."/>
        </authorList>
    </citation>
    <scope>NUCLEOTIDE SEQUENCE</scope>
    <source>
        <strain evidence="13">HKST-UBA01</strain>
    </source>
</reference>
<comment type="caution">
    <text evidence="13">The sequence shown here is derived from an EMBL/GenBank/DDBJ whole genome shotgun (WGS) entry which is preliminary data.</text>
</comment>
<accession>A0A955LHM7</accession>
<feature type="binding site" evidence="8">
    <location>
        <begin position="80"/>
        <end position="83"/>
    </location>
    <ligand>
        <name>ATP</name>
        <dbReference type="ChEBI" id="CHEBI:30616"/>
    </ligand>
</feature>
<evidence type="ECO:0000256" key="10">
    <source>
        <dbReference type="PIRSR" id="PIRSR035805-2"/>
    </source>
</evidence>
<name>A0A955LHM7_UNCKA</name>
<dbReference type="NCBIfam" id="NF003296">
    <property type="entry name" value="PRK04296.1-1"/>
    <property type="match status" value="1"/>
</dbReference>
<feature type="binding site" evidence="8">
    <location>
        <position position="175"/>
    </location>
    <ligand>
        <name>Zn(2+)</name>
        <dbReference type="ChEBI" id="CHEBI:29105"/>
    </ligand>
</feature>
<dbReference type="GO" id="GO:0004797">
    <property type="term" value="F:thymidine kinase activity"/>
    <property type="evidence" value="ECO:0007669"/>
    <property type="project" value="UniProtKB-UniRule"/>
</dbReference>
<comment type="caution">
    <text evidence="8">Lacks conserved residue(s) required for the propagation of feature annotation.</text>
</comment>
<dbReference type="InterPro" id="IPR020633">
    <property type="entry name" value="Thymidine_kinase_CS"/>
</dbReference>
<comment type="subcellular location">
    <subcellularLocation>
        <location evidence="8">Cytoplasm</location>
    </subcellularLocation>
</comment>
<keyword evidence="8" id="KW-0963">Cytoplasm</keyword>
<feature type="binding site" evidence="8">
    <location>
        <position position="140"/>
    </location>
    <ligand>
        <name>Zn(2+)</name>
        <dbReference type="ChEBI" id="CHEBI:29105"/>
    </ligand>
</feature>
<feature type="binding site" evidence="8">
    <location>
        <position position="178"/>
    </location>
    <ligand>
        <name>Zn(2+)</name>
        <dbReference type="ChEBI" id="CHEBI:29105"/>
    </ligand>
</feature>
<dbReference type="GO" id="GO:0005829">
    <property type="term" value="C:cytosol"/>
    <property type="evidence" value="ECO:0007669"/>
    <property type="project" value="TreeGrafter"/>
</dbReference>
<dbReference type="GO" id="GO:0071897">
    <property type="term" value="P:DNA biosynthetic process"/>
    <property type="evidence" value="ECO:0007669"/>
    <property type="project" value="UniProtKB-KW"/>
</dbReference>
<evidence type="ECO:0000256" key="5">
    <source>
        <dbReference type="ARBA" id="ARBA00022741"/>
    </source>
</evidence>
<dbReference type="HAMAP" id="MF_00124">
    <property type="entry name" value="Thymidine_kinase"/>
    <property type="match status" value="1"/>
</dbReference>
<keyword evidence="7 8" id="KW-0067">ATP-binding</keyword>
<dbReference type="PIRSF" id="PIRSF035805">
    <property type="entry name" value="TK_cell"/>
    <property type="match status" value="1"/>
</dbReference>
<evidence type="ECO:0000256" key="3">
    <source>
        <dbReference type="ARBA" id="ARBA00022634"/>
    </source>
</evidence>
<evidence type="ECO:0000256" key="9">
    <source>
        <dbReference type="PIRSR" id="PIRSR035805-1"/>
    </source>
</evidence>
<dbReference type="Gene3D" id="3.30.60.20">
    <property type="match status" value="1"/>
</dbReference>
<evidence type="ECO:0000313" key="13">
    <source>
        <dbReference type="EMBL" id="MCA9390541.1"/>
    </source>
</evidence>
<keyword evidence="5 8" id="KW-0547">Nucleotide-binding</keyword>
<comment type="similarity">
    <text evidence="1 8 12">Belongs to the thymidine kinase family.</text>
</comment>
<dbReference type="Pfam" id="PF00265">
    <property type="entry name" value="TK"/>
    <property type="match status" value="1"/>
</dbReference>
<dbReference type="AlphaFoldDB" id="A0A955LHM7"/>
<organism evidence="13 14">
    <name type="scientific">candidate division WWE3 bacterium</name>
    <dbReference type="NCBI Taxonomy" id="2053526"/>
    <lineage>
        <taxon>Bacteria</taxon>
        <taxon>Katanobacteria</taxon>
    </lineage>
</organism>
<dbReference type="SUPFAM" id="SSF52540">
    <property type="entry name" value="P-loop containing nucleoside triphosphate hydrolases"/>
    <property type="match status" value="1"/>
</dbReference>
<dbReference type="GO" id="GO:0046104">
    <property type="term" value="P:thymidine metabolic process"/>
    <property type="evidence" value="ECO:0007669"/>
    <property type="project" value="TreeGrafter"/>
</dbReference>
<comment type="subunit">
    <text evidence="8">Homotetramer.</text>
</comment>
<keyword evidence="4 8" id="KW-0808">Transferase</keyword>
<evidence type="ECO:0000256" key="1">
    <source>
        <dbReference type="ARBA" id="ARBA00007587"/>
    </source>
</evidence>
<feature type="active site" description="Proton acceptor" evidence="8 9">
    <location>
        <position position="81"/>
    </location>
</feature>
<evidence type="ECO:0000256" key="8">
    <source>
        <dbReference type="HAMAP-Rule" id="MF_00124"/>
    </source>
</evidence>
<comment type="catalytic activity">
    <reaction evidence="8 11">
        <text>thymidine + ATP = dTMP + ADP + H(+)</text>
        <dbReference type="Rhea" id="RHEA:19129"/>
        <dbReference type="ChEBI" id="CHEBI:15378"/>
        <dbReference type="ChEBI" id="CHEBI:17748"/>
        <dbReference type="ChEBI" id="CHEBI:30616"/>
        <dbReference type="ChEBI" id="CHEBI:63528"/>
        <dbReference type="ChEBI" id="CHEBI:456216"/>
        <dbReference type="EC" id="2.7.1.21"/>
    </reaction>
</comment>
<dbReference type="InterPro" id="IPR027417">
    <property type="entry name" value="P-loop_NTPase"/>
</dbReference>
<feature type="binding site" evidence="10">
    <location>
        <position position="171"/>
    </location>
    <ligand>
        <name>substrate</name>
    </ligand>
</feature>
<dbReference type="GO" id="GO:0005524">
    <property type="term" value="F:ATP binding"/>
    <property type="evidence" value="ECO:0007669"/>
    <property type="project" value="UniProtKB-UniRule"/>
</dbReference>
<feature type="binding site" evidence="8">
    <location>
        <position position="137"/>
    </location>
    <ligand>
        <name>Zn(2+)</name>
        <dbReference type="ChEBI" id="CHEBI:29105"/>
    </ligand>
</feature>
<dbReference type="PANTHER" id="PTHR11441:SF0">
    <property type="entry name" value="THYMIDINE KINASE, CYTOSOLIC"/>
    <property type="match status" value="1"/>
</dbReference>
<keyword evidence="8" id="KW-0862">Zinc</keyword>
<evidence type="ECO:0000256" key="4">
    <source>
        <dbReference type="ARBA" id="ARBA00022679"/>
    </source>
</evidence>
<gene>
    <name evidence="8" type="primary">tdk</name>
    <name evidence="13" type="ORF">KC571_03995</name>
</gene>
<dbReference type="PROSITE" id="PS00603">
    <property type="entry name" value="TK_CELLULAR_TYPE"/>
    <property type="match status" value="1"/>
</dbReference>
<feature type="binding site" evidence="10">
    <location>
        <begin position="163"/>
        <end position="166"/>
    </location>
    <ligand>
        <name>substrate</name>
    </ligand>
</feature>
<evidence type="ECO:0000313" key="14">
    <source>
        <dbReference type="Proteomes" id="UP000701698"/>
    </source>
</evidence>
<protein>
    <recommendedName>
        <fullName evidence="2 8">Thymidine kinase</fullName>
        <ecNumber evidence="2 8">2.7.1.21</ecNumber>
    </recommendedName>
</protein>
<dbReference type="Proteomes" id="UP000701698">
    <property type="component" value="Unassembled WGS sequence"/>
</dbReference>
<dbReference type="Gene3D" id="3.40.50.300">
    <property type="entry name" value="P-loop containing nucleotide triphosphate hydrolases"/>
    <property type="match status" value="1"/>
</dbReference>
<reference evidence="13" key="2">
    <citation type="journal article" date="2021" name="Microbiome">
        <title>Successional dynamics and alternative stable states in a saline activated sludge microbial community over 9 years.</title>
        <authorList>
            <person name="Wang Y."/>
            <person name="Ye J."/>
            <person name="Ju F."/>
            <person name="Liu L."/>
            <person name="Boyd J.A."/>
            <person name="Deng Y."/>
            <person name="Parks D.H."/>
            <person name="Jiang X."/>
            <person name="Yin X."/>
            <person name="Woodcroft B.J."/>
            <person name="Tyson G.W."/>
            <person name="Hugenholtz P."/>
            <person name="Polz M.F."/>
            <person name="Zhang T."/>
        </authorList>
    </citation>
    <scope>NUCLEOTIDE SEQUENCE</scope>
    <source>
        <strain evidence="13">HKST-UBA01</strain>
    </source>
</reference>
<dbReference type="InterPro" id="IPR001267">
    <property type="entry name" value="Thymidine_kinase"/>
</dbReference>
<dbReference type="GO" id="GO:0008270">
    <property type="term" value="F:zinc ion binding"/>
    <property type="evidence" value="ECO:0007669"/>
    <property type="project" value="UniProtKB-UniRule"/>
</dbReference>
<keyword evidence="6 8" id="KW-0418">Kinase</keyword>